<dbReference type="AlphaFoldDB" id="A0A072PIF3"/>
<accession>A0A072PIF3</accession>
<keyword evidence="2" id="KW-1185">Reference proteome</keyword>
<dbReference type="GeneID" id="25279666"/>
<dbReference type="STRING" id="1182545.A0A072PIF3"/>
<dbReference type="VEuPathDB" id="FungiDB:A1O9_04737"/>
<dbReference type="RefSeq" id="XP_013262479.1">
    <property type="nucleotide sequence ID" value="XM_013407025.1"/>
</dbReference>
<name>A0A072PIF3_9EURO</name>
<dbReference type="Proteomes" id="UP000027920">
    <property type="component" value="Unassembled WGS sequence"/>
</dbReference>
<organism evidence="1 2">
    <name type="scientific">Exophiala aquamarina CBS 119918</name>
    <dbReference type="NCBI Taxonomy" id="1182545"/>
    <lineage>
        <taxon>Eukaryota</taxon>
        <taxon>Fungi</taxon>
        <taxon>Dikarya</taxon>
        <taxon>Ascomycota</taxon>
        <taxon>Pezizomycotina</taxon>
        <taxon>Eurotiomycetes</taxon>
        <taxon>Chaetothyriomycetidae</taxon>
        <taxon>Chaetothyriales</taxon>
        <taxon>Herpotrichiellaceae</taxon>
        <taxon>Exophiala</taxon>
    </lineage>
</organism>
<dbReference type="HOGENOM" id="CLU_1704242_0_0_1"/>
<dbReference type="EMBL" id="AMGV01000003">
    <property type="protein sequence ID" value="KEF59889.1"/>
    <property type="molecule type" value="Genomic_DNA"/>
</dbReference>
<reference evidence="1 2" key="1">
    <citation type="submission" date="2013-03" db="EMBL/GenBank/DDBJ databases">
        <title>The Genome Sequence of Exophiala aquamarina CBS 119918.</title>
        <authorList>
            <consortium name="The Broad Institute Genomics Platform"/>
            <person name="Cuomo C."/>
            <person name="de Hoog S."/>
            <person name="Gorbushina A."/>
            <person name="Walker B."/>
            <person name="Young S.K."/>
            <person name="Zeng Q."/>
            <person name="Gargeya S."/>
            <person name="Fitzgerald M."/>
            <person name="Haas B."/>
            <person name="Abouelleil A."/>
            <person name="Allen A.W."/>
            <person name="Alvarado L."/>
            <person name="Arachchi H.M."/>
            <person name="Berlin A.M."/>
            <person name="Chapman S.B."/>
            <person name="Gainer-Dewar J."/>
            <person name="Goldberg J."/>
            <person name="Griggs A."/>
            <person name="Gujja S."/>
            <person name="Hansen M."/>
            <person name="Howarth C."/>
            <person name="Imamovic A."/>
            <person name="Ireland A."/>
            <person name="Larimer J."/>
            <person name="McCowan C."/>
            <person name="Murphy C."/>
            <person name="Pearson M."/>
            <person name="Poon T.W."/>
            <person name="Priest M."/>
            <person name="Roberts A."/>
            <person name="Saif S."/>
            <person name="Shea T."/>
            <person name="Sisk P."/>
            <person name="Sykes S."/>
            <person name="Wortman J."/>
            <person name="Nusbaum C."/>
            <person name="Birren B."/>
        </authorList>
    </citation>
    <scope>NUCLEOTIDE SEQUENCE [LARGE SCALE GENOMIC DNA]</scope>
    <source>
        <strain evidence="1 2">CBS 119918</strain>
    </source>
</reference>
<evidence type="ECO:0000313" key="1">
    <source>
        <dbReference type="EMBL" id="KEF59889.1"/>
    </source>
</evidence>
<comment type="caution">
    <text evidence="1">The sequence shown here is derived from an EMBL/GenBank/DDBJ whole genome shotgun (WGS) entry which is preliminary data.</text>
</comment>
<proteinExistence type="predicted"/>
<evidence type="ECO:0000313" key="2">
    <source>
        <dbReference type="Proteomes" id="UP000027920"/>
    </source>
</evidence>
<sequence length="154" mass="17929">MDTQLDQIVIQSILLPLRKEVLQRLQVKFEKFQRKDWFEIFATVFILLNTIEIATRHDHEFATSYGHVSPTGGKRFEDYKLVDSYFHGAQTLIAHFRDAPDGHTPIIQASTAPEKVAKMAEMNIEETNFMHQLRNYMNDGKRGWLLQPLLLLIT</sequence>
<protein>
    <submittedName>
        <fullName evidence="1">Uncharacterized protein</fullName>
    </submittedName>
</protein>
<gene>
    <name evidence="1" type="ORF">A1O9_04737</name>
</gene>
<dbReference type="OrthoDB" id="4540227at2759"/>